<accession>A0ABV9WVU3</accession>
<evidence type="ECO:0000313" key="3">
    <source>
        <dbReference type="Proteomes" id="UP001595855"/>
    </source>
</evidence>
<dbReference type="Proteomes" id="UP001595855">
    <property type="component" value="Unassembled WGS sequence"/>
</dbReference>
<dbReference type="Pfam" id="PF05973">
    <property type="entry name" value="Gp49"/>
    <property type="match status" value="1"/>
</dbReference>
<protein>
    <submittedName>
        <fullName evidence="2">Type II toxin-antitoxin system RelE/ParE family toxin</fullName>
    </submittedName>
</protein>
<name>A0ABV9WVU3_9ACTN</name>
<reference evidence="3" key="1">
    <citation type="journal article" date="2019" name="Int. J. Syst. Evol. Microbiol.">
        <title>The Global Catalogue of Microorganisms (GCM) 10K type strain sequencing project: providing services to taxonomists for standard genome sequencing and annotation.</title>
        <authorList>
            <consortium name="The Broad Institute Genomics Platform"/>
            <consortium name="The Broad Institute Genome Sequencing Center for Infectious Disease"/>
            <person name="Wu L."/>
            <person name="Ma J."/>
        </authorList>
    </citation>
    <scope>NUCLEOTIDE SEQUENCE [LARGE SCALE GENOMIC DNA]</scope>
    <source>
        <strain evidence="3">CGMCC 4.1542</strain>
    </source>
</reference>
<evidence type="ECO:0000256" key="1">
    <source>
        <dbReference type="SAM" id="MobiDB-lite"/>
    </source>
</evidence>
<evidence type="ECO:0000313" key="2">
    <source>
        <dbReference type="EMBL" id="MFC5016668.1"/>
    </source>
</evidence>
<dbReference type="InterPro" id="IPR009241">
    <property type="entry name" value="HigB-like"/>
</dbReference>
<gene>
    <name evidence="2" type="ORF">ACFPRC_17490</name>
</gene>
<dbReference type="RefSeq" id="WP_333782068.1">
    <property type="nucleotide sequence ID" value="NZ_BAAATN010000005.1"/>
</dbReference>
<feature type="region of interest" description="Disordered" evidence="1">
    <location>
        <begin position="98"/>
        <end position="130"/>
    </location>
</feature>
<organism evidence="2 3">
    <name type="scientific">Streptomyces lienomycini</name>
    <dbReference type="NCBI Taxonomy" id="284035"/>
    <lineage>
        <taxon>Bacteria</taxon>
        <taxon>Bacillati</taxon>
        <taxon>Actinomycetota</taxon>
        <taxon>Actinomycetes</taxon>
        <taxon>Kitasatosporales</taxon>
        <taxon>Streptomycetaceae</taxon>
        <taxon>Streptomyces</taxon>
    </lineage>
</organism>
<keyword evidence="3" id="KW-1185">Reference proteome</keyword>
<sequence>MGPTLPIPSTIYSILEPKVEKWLDTLTPHDHGRVMFYADLLVDFDGILDEPYSRHLGGKVRELRFRLGRQHYRITYWLAPRRRIVLLTVFAKTKPQESAEVERAQAVQKECEAEHPPAHTVYDRFPEDTP</sequence>
<proteinExistence type="predicted"/>
<dbReference type="EMBL" id="JBHSJO010000001">
    <property type="protein sequence ID" value="MFC5016668.1"/>
    <property type="molecule type" value="Genomic_DNA"/>
</dbReference>
<comment type="caution">
    <text evidence="2">The sequence shown here is derived from an EMBL/GenBank/DDBJ whole genome shotgun (WGS) entry which is preliminary data.</text>
</comment>